<name>A0A1B9NG44_9MICO</name>
<dbReference type="AlphaFoldDB" id="A0A1B9NG44"/>
<sequence>MYILLALVAAIALGIALHYALPHRATRGVVLTPGVAALTAAAVYAALTWAGWGEGNLWLWLVTLAAAIVVATAVTVLLGLTRARRDREFERRFRLA</sequence>
<dbReference type="EMBL" id="LXMD01000012">
    <property type="protein sequence ID" value="OCG75566.1"/>
    <property type="molecule type" value="Genomic_DNA"/>
</dbReference>
<comment type="caution">
    <text evidence="1">The sequence shown here is derived from an EMBL/GenBank/DDBJ whole genome shotgun (WGS) entry which is preliminary data.</text>
</comment>
<protein>
    <submittedName>
        <fullName evidence="1">Uncharacterized protein</fullName>
    </submittedName>
</protein>
<accession>A0A1B9NG44</accession>
<evidence type="ECO:0000313" key="2">
    <source>
        <dbReference type="Proteomes" id="UP000093355"/>
    </source>
</evidence>
<dbReference type="RefSeq" id="WP_067022741.1">
    <property type="nucleotide sequence ID" value="NZ_CP038256.1"/>
</dbReference>
<organism evidence="1 2">
    <name type="scientific">Microbacterium sediminis</name>
    <dbReference type="NCBI Taxonomy" id="904291"/>
    <lineage>
        <taxon>Bacteria</taxon>
        <taxon>Bacillati</taxon>
        <taxon>Actinomycetota</taxon>
        <taxon>Actinomycetes</taxon>
        <taxon>Micrococcales</taxon>
        <taxon>Microbacteriaceae</taxon>
        <taxon>Microbacterium</taxon>
    </lineage>
</organism>
<dbReference type="Proteomes" id="UP000093355">
    <property type="component" value="Unassembled WGS sequence"/>
</dbReference>
<reference evidence="1 2" key="1">
    <citation type="submission" date="2016-05" db="EMBL/GenBank/DDBJ databases">
        <authorList>
            <person name="Lavstsen T."/>
            <person name="Jespersen J.S."/>
        </authorList>
    </citation>
    <scope>NUCLEOTIDE SEQUENCE [LARGE SCALE GENOMIC DNA]</scope>
    <source>
        <strain evidence="1 2">YLB-01</strain>
    </source>
</reference>
<proteinExistence type="predicted"/>
<evidence type="ECO:0000313" key="1">
    <source>
        <dbReference type="EMBL" id="OCG75566.1"/>
    </source>
</evidence>
<keyword evidence="2" id="KW-1185">Reference proteome</keyword>
<dbReference type="STRING" id="904291.A7J15_00430"/>
<gene>
    <name evidence="1" type="ORF">A7J15_00430</name>
</gene>